<name>A0A0C3NQP6_PHLG1</name>
<dbReference type="InterPro" id="IPR007244">
    <property type="entry name" value="Naa35_N"/>
</dbReference>
<feature type="transmembrane region" description="Helical" evidence="4">
    <location>
        <begin position="537"/>
        <end position="558"/>
    </location>
</feature>
<dbReference type="InterPro" id="IPR057982">
    <property type="entry name" value="TPR_NAA35"/>
</dbReference>
<evidence type="ECO:0000256" key="1">
    <source>
        <dbReference type="ARBA" id="ARBA00004496"/>
    </source>
</evidence>
<evidence type="ECO:0000259" key="6">
    <source>
        <dbReference type="Pfam" id="PF25789"/>
    </source>
</evidence>
<keyword evidence="8" id="KW-1185">Reference proteome</keyword>
<evidence type="ECO:0000256" key="4">
    <source>
        <dbReference type="SAM" id="Phobius"/>
    </source>
</evidence>
<dbReference type="Pfam" id="PF04112">
    <property type="entry name" value="Mak10"/>
    <property type="match status" value="1"/>
</dbReference>
<keyword evidence="3" id="KW-0963">Cytoplasm</keyword>
<dbReference type="InterPro" id="IPR057983">
    <property type="entry name" value="NAA35-like_N"/>
</dbReference>
<comment type="subcellular location">
    <subcellularLocation>
        <location evidence="1">Cytoplasm</location>
    </subcellularLocation>
</comment>
<organism evidence="7 8">
    <name type="scientific">Phlebiopsis gigantea (strain 11061_1 CR5-6)</name>
    <name type="common">White-rot fungus</name>
    <name type="synonym">Peniophora gigantea</name>
    <dbReference type="NCBI Taxonomy" id="745531"/>
    <lineage>
        <taxon>Eukaryota</taxon>
        <taxon>Fungi</taxon>
        <taxon>Dikarya</taxon>
        <taxon>Basidiomycota</taxon>
        <taxon>Agaricomycotina</taxon>
        <taxon>Agaricomycetes</taxon>
        <taxon>Polyporales</taxon>
        <taxon>Phanerochaetaceae</taxon>
        <taxon>Phlebiopsis</taxon>
    </lineage>
</organism>
<dbReference type="GO" id="GO:0031417">
    <property type="term" value="C:NatC complex"/>
    <property type="evidence" value="ECO:0007669"/>
    <property type="project" value="InterPro"/>
</dbReference>
<keyword evidence="4" id="KW-0812">Transmembrane</keyword>
<accession>A0A0C3NQP6</accession>
<evidence type="ECO:0000256" key="3">
    <source>
        <dbReference type="ARBA" id="ARBA00022490"/>
    </source>
</evidence>
<gene>
    <name evidence="7" type="ORF">PHLGIDRAFT_105599</name>
</gene>
<dbReference type="OrthoDB" id="269405at2759"/>
<evidence type="ECO:0000313" key="8">
    <source>
        <dbReference type="Proteomes" id="UP000053257"/>
    </source>
</evidence>
<feature type="domain" description="NAA35-like N-terminal" evidence="5">
    <location>
        <begin position="36"/>
        <end position="195"/>
    </location>
</feature>
<dbReference type="STRING" id="745531.A0A0C3NQP6"/>
<feature type="domain" description="NAA35-like TPR repeats" evidence="6">
    <location>
        <begin position="348"/>
        <end position="519"/>
    </location>
</feature>
<dbReference type="Pfam" id="PF25789">
    <property type="entry name" value="TPR_NAA35"/>
    <property type="match status" value="1"/>
</dbReference>
<dbReference type="HOGENOM" id="CLU_017051_0_0_1"/>
<comment type="similarity">
    <text evidence="2">Belongs to the MAK10 family.</text>
</comment>
<dbReference type="PANTHER" id="PTHR21373:SF0">
    <property type="entry name" value="N-ALPHA-ACETYLTRANSFERASE 35, NATC AUXILIARY SUBUNIT"/>
    <property type="match status" value="1"/>
</dbReference>
<keyword evidence="4" id="KW-0472">Membrane</keyword>
<evidence type="ECO:0008006" key="9">
    <source>
        <dbReference type="Google" id="ProtNLM"/>
    </source>
</evidence>
<protein>
    <recommendedName>
        <fullName evidence="9">Mak10-domain-containing protein</fullName>
    </recommendedName>
</protein>
<reference evidence="7 8" key="1">
    <citation type="journal article" date="2014" name="PLoS Genet.">
        <title>Analysis of the Phlebiopsis gigantea genome, transcriptome and secretome provides insight into its pioneer colonization strategies of wood.</title>
        <authorList>
            <person name="Hori C."/>
            <person name="Ishida T."/>
            <person name="Igarashi K."/>
            <person name="Samejima M."/>
            <person name="Suzuki H."/>
            <person name="Master E."/>
            <person name="Ferreira P."/>
            <person name="Ruiz-Duenas F.J."/>
            <person name="Held B."/>
            <person name="Canessa P."/>
            <person name="Larrondo L.F."/>
            <person name="Schmoll M."/>
            <person name="Druzhinina I.S."/>
            <person name="Kubicek C.P."/>
            <person name="Gaskell J.A."/>
            <person name="Kersten P."/>
            <person name="St John F."/>
            <person name="Glasner J."/>
            <person name="Sabat G."/>
            <person name="Splinter BonDurant S."/>
            <person name="Syed K."/>
            <person name="Yadav J."/>
            <person name="Mgbeahuruike A.C."/>
            <person name="Kovalchuk A."/>
            <person name="Asiegbu F.O."/>
            <person name="Lackner G."/>
            <person name="Hoffmeister D."/>
            <person name="Rencoret J."/>
            <person name="Gutierrez A."/>
            <person name="Sun H."/>
            <person name="Lindquist E."/>
            <person name="Barry K."/>
            <person name="Riley R."/>
            <person name="Grigoriev I.V."/>
            <person name="Henrissat B."/>
            <person name="Kues U."/>
            <person name="Berka R.M."/>
            <person name="Martinez A.T."/>
            <person name="Covert S.F."/>
            <person name="Blanchette R.A."/>
            <person name="Cullen D."/>
        </authorList>
    </citation>
    <scope>NUCLEOTIDE SEQUENCE [LARGE SCALE GENOMIC DNA]</scope>
    <source>
        <strain evidence="7 8">11061_1 CR5-6</strain>
    </source>
</reference>
<dbReference type="PANTHER" id="PTHR21373">
    <property type="entry name" value="GLUCOSE REPRESSIBLE PROTEIN MAK10"/>
    <property type="match status" value="1"/>
</dbReference>
<evidence type="ECO:0000259" key="5">
    <source>
        <dbReference type="Pfam" id="PF04112"/>
    </source>
</evidence>
<evidence type="ECO:0000256" key="2">
    <source>
        <dbReference type="ARBA" id="ARBA00006289"/>
    </source>
</evidence>
<sequence length="612" mass="70443">MIGGMDVDSDMGLPGGDTFEDVTEMLVQAAKDMSPEEVLLTSDLTLMDSMSAFEIGEPRMDSGMLLEGEEDRPAFDALTPLLPEELCWILDRSFACEMGWHAGNTLSQTVYTLLYVHSLQDINPDLLPPHYYYANDPLRPIQLITLVLRPAVFALLKSCDFVWRELSGKRVYDVEDWHSEKCEVSLLEGVPVDMVLRKLDDAYTWLHNTDIPQEWIDTIGDRLALRKTLLQLFRASHLGDLDDLRPLTTIARKILRKVRSHPSETPGADSPALAAFDPRVTRRLPTVMPTCELELPTQSLVWDEIDRLLYGWDNVDHLRVNHSLSSWKLNGSLNLYLPDKTLAFSYIRSFTQRIFYDNRIVLEEYPEYWLLEQFFWETLGVSYETIGEVLVNNWVGPGELILREINSHLIETIAGYIRSFWFNPPRRRRHLMKSIVRWQLLEEAFVNLTSRLNPANPHAASLLKTLPATAASWKLTTAREIVLSGFQQELYASYERPLAYWCLAKVIEQHLENLETLKESVPAESDAFYELEYHSQLLAILQTMSMALFVVCLLCSSLNNKTRFYLNFCRRYKWLCTGAEDDPDALLFPFPSLSDFHTDLENGRQVRLWACT</sequence>
<dbReference type="EMBL" id="KN840496">
    <property type="protein sequence ID" value="KIP07499.1"/>
    <property type="molecule type" value="Genomic_DNA"/>
</dbReference>
<proteinExistence type="inferred from homology"/>
<dbReference type="AlphaFoldDB" id="A0A0C3NQP6"/>
<evidence type="ECO:0000313" key="7">
    <source>
        <dbReference type="EMBL" id="KIP07499.1"/>
    </source>
</evidence>
<keyword evidence="4" id="KW-1133">Transmembrane helix</keyword>
<dbReference type="Proteomes" id="UP000053257">
    <property type="component" value="Unassembled WGS sequence"/>
</dbReference>